<evidence type="ECO:0000313" key="2">
    <source>
        <dbReference type="Proteomes" id="UP000190813"/>
    </source>
</evidence>
<proteinExistence type="predicted"/>
<dbReference type="Proteomes" id="UP000190813">
    <property type="component" value="Unassembled WGS sequence"/>
</dbReference>
<dbReference type="AlphaFoldDB" id="A0A1T3M8Y4"/>
<gene>
    <name evidence="1" type="ORF">BAZ10_11310</name>
</gene>
<name>A0A1T3M8Y4_9FLAO</name>
<dbReference type="Pfam" id="PF05947">
    <property type="entry name" value="T6SS_TssF"/>
    <property type="match status" value="1"/>
</dbReference>
<dbReference type="RefSeq" id="WP_078773100.1">
    <property type="nucleotide sequence ID" value="NZ_CBCSBR010000043.1"/>
</dbReference>
<reference evidence="1 2" key="1">
    <citation type="submission" date="2016-06" db="EMBL/GenBank/DDBJ databases">
        <title>Revisiting the taxonomy of the Elizabethkingia Genus based on Whole-Genome Sequencing, Optical Mapping, and MALDI-TOF.</title>
        <authorList>
            <person name="Nicholson A.C."/>
        </authorList>
    </citation>
    <scope>NUCLEOTIDE SEQUENCE [LARGE SCALE GENOMIC DNA]</scope>
    <source>
        <strain evidence="1 2">G4070</strain>
    </source>
</reference>
<keyword evidence="2" id="KW-1185">Reference proteome</keyword>
<protein>
    <submittedName>
        <fullName evidence="1">Uncharacterized protein</fullName>
    </submittedName>
</protein>
<sequence length="626" mass="71824">MHLDQNIYSKETIKARMLQNATKLWGVKSIQSLDPFVKLLIDAFSTEVFKANNEIQNVNSRLLERLARMLTPTKYTHPVPAHAIAFYTPEEDLEYVMDYTEFFFKKSINSFSKTQSDKQVDVPFTPVDNIRTIKAQVGAMIVGNTCYAFDENLNRTPICRINNRIEDFRKISIGINVSQYNAGRLPEKLSLFCANTAFEHIDYVYRLLPYVKVTSNGKPLSINPGLSYTDQRKYEGFEEVFKEQSIRYKVTEDIKKIYNSKFIEVEGIHDDLKLQPGYFPFELGYLKGQAPALDQLINDNNFLWLTFEFPPQFTDQILDNFSFALNAFPVYNRGWKKTEYILDIMGNNIPLETGVGEYFLYVEEVVDGEGKKYEEIPFTPNDHLSKGLYTVRKGGMERFSNRNAVDLMVNVLELTRDEVAAFSVFNRDKLRDLLGEMSDKMKGMIKKVENADKDLVEDVNYVIIEPIESSVHTYAAFWITHCALANHIRPGTTLNSQQKAKSITFLTESTGGELEQKGSDSIQAYRYALMTRDKIVSIEDIKAYCQMVMKDELKSIKVSRGTIISDKPKEGFVKTIDVSIVAENYAFYGKNYWDNQAIVLMNSIKMRAIDGVIYRVKIEEGSSVEI</sequence>
<dbReference type="InterPro" id="IPR010272">
    <property type="entry name" value="T6SS_TssF"/>
</dbReference>
<accession>A0A1T3M8Y4</accession>
<dbReference type="EMBL" id="MAHX01000021">
    <property type="protein sequence ID" value="OPC61053.1"/>
    <property type="molecule type" value="Genomic_DNA"/>
</dbReference>
<organism evidence="1 2">
    <name type="scientific">Elizabethkingia occulta</name>
    <dbReference type="NCBI Taxonomy" id="1867263"/>
    <lineage>
        <taxon>Bacteria</taxon>
        <taxon>Pseudomonadati</taxon>
        <taxon>Bacteroidota</taxon>
        <taxon>Flavobacteriia</taxon>
        <taxon>Flavobacteriales</taxon>
        <taxon>Weeksellaceae</taxon>
        <taxon>Elizabethkingia</taxon>
    </lineage>
</organism>
<evidence type="ECO:0000313" key="1">
    <source>
        <dbReference type="EMBL" id="OPC61053.1"/>
    </source>
</evidence>
<comment type="caution">
    <text evidence="1">The sequence shown here is derived from an EMBL/GenBank/DDBJ whole genome shotgun (WGS) entry which is preliminary data.</text>
</comment>